<gene>
    <name evidence="8" type="ORF">PL9214640482</name>
</gene>
<dbReference type="SUPFAM" id="SSF50182">
    <property type="entry name" value="Sm-like ribonucleoproteins"/>
    <property type="match status" value="1"/>
</dbReference>
<dbReference type="Pfam" id="PF00924">
    <property type="entry name" value="MS_channel_2nd"/>
    <property type="match status" value="1"/>
</dbReference>
<dbReference type="Gene3D" id="1.10.287.1260">
    <property type="match status" value="1"/>
</dbReference>
<evidence type="ECO:0000256" key="2">
    <source>
        <dbReference type="ARBA" id="ARBA00008017"/>
    </source>
</evidence>
<protein>
    <submittedName>
        <fullName evidence="8">Small-conductance mechanosensitive channel</fullName>
    </submittedName>
</protein>
<keyword evidence="5 6" id="KW-0472">Membrane</keyword>
<dbReference type="Proteomes" id="UP000184315">
    <property type="component" value="Unassembled WGS sequence"/>
</dbReference>
<feature type="transmembrane region" description="Helical" evidence="6">
    <location>
        <begin position="29"/>
        <end position="47"/>
    </location>
</feature>
<feature type="domain" description="Mechanosensitive ion channel MscS" evidence="7">
    <location>
        <begin position="185"/>
        <end position="254"/>
    </location>
</feature>
<keyword evidence="4 6" id="KW-1133">Transmembrane helix</keyword>
<feature type="transmembrane region" description="Helical" evidence="6">
    <location>
        <begin position="132"/>
        <end position="153"/>
    </location>
</feature>
<comment type="similarity">
    <text evidence="2">Belongs to the MscS (TC 1.A.23) family.</text>
</comment>
<dbReference type="AlphaFoldDB" id="A0A1J1LPN0"/>
<accession>A0A1J1LPN0</accession>
<evidence type="ECO:0000259" key="7">
    <source>
        <dbReference type="Pfam" id="PF00924"/>
    </source>
</evidence>
<dbReference type="GO" id="GO:0008381">
    <property type="term" value="F:mechanosensitive monoatomic ion channel activity"/>
    <property type="evidence" value="ECO:0007669"/>
    <property type="project" value="InterPro"/>
</dbReference>
<dbReference type="PANTHER" id="PTHR30221:SF1">
    <property type="entry name" value="SMALL-CONDUCTANCE MECHANOSENSITIVE CHANNEL"/>
    <property type="match status" value="1"/>
</dbReference>
<feature type="transmembrane region" description="Helical" evidence="6">
    <location>
        <begin position="90"/>
        <end position="111"/>
    </location>
</feature>
<proteinExistence type="inferred from homology"/>
<dbReference type="STRING" id="671072.PL9214640482"/>
<dbReference type="GO" id="GO:0016020">
    <property type="term" value="C:membrane"/>
    <property type="evidence" value="ECO:0007669"/>
    <property type="project" value="UniProtKB-SubCell"/>
</dbReference>
<evidence type="ECO:0000313" key="9">
    <source>
        <dbReference type="Proteomes" id="UP000184315"/>
    </source>
</evidence>
<evidence type="ECO:0000256" key="5">
    <source>
        <dbReference type="ARBA" id="ARBA00023136"/>
    </source>
</evidence>
<dbReference type="InterPro" id="IPR011014">
    <property type="entry name" value="MscS_channel_TM-2"/>
</dbReference>
<feature type="transmembrane region" description="Helical" evidence="6">
    <location>
        <begin position="54"/>
        <end position="78"/>
    </location>
</feature>
<keyword evidence="9" id="KW-1185">Reference proteome</keyword>
<organism evidence="8 9">
    <name type="scientific">Planktothrix tepida PCC 9214</name>
    <dbReference type="NCBI Taxonomy" id="671072"/>
    <lineage>
        <taxon>Bacteria</taxon>
        <taxon>Bacillati</taxon>
        <taxon>Cyanobacteriota</taxon>
        <taxon>Cyanophyceae</taxon>
        <taxon>Oscillatoriophycideae</taxon>
        <taxon>Oscillatoriales</taxon>
        <taxon>Microcoleaceae</taxon>
        <taxon>Planktothrix</taxon>
    </lineage>
</organism>
<keyword evidence="3 6" id="KW-0812">Transmembrane</keyword>
<evidence type="ECO:0000256" key="3">
    <source>
        <dbReference type="ARBA" id="ARBA00022692"/>
    </source>
</evidence>
<dbReference type="Gene3D" id="2.30.30.60">
    <property type="match status" value="1"/>
</dbReference>
<dbReference type="InterPro" id="IPR045275">
    <property type="entry name" value="MscS_archaea/bacteria_type"/>
</dbReference>
<sequence>MIKISLFPILGITLNLGNMGELFNKSITLVAVIFFLLLLMSVLRAIFRKLPNDLPLVAVEVSRIPLVLMTCFTGIHFLLPELPAAGLSGIVQSLHSALTVLILVIATYWIVQLVNQVLVYGLKQYAEQSEAMWDDVVVPIIEVIAPLLIYLVGGLLVLQTLGVDLSKLLLALGGIGFILGFALKDILANFFSGLVLLIDTPFSFGDVISLGDNERAIIRKIGLRVTKLYLIDSHAELYIPNGKLESDSILNLSRPTNHYYYTVSIPIKGDVDPARAIALMQKVVLAHPGTMGDIGQKLGVIDRYYGYSLPVLANEKRESGKQRLIAEQQVSRNLDNVETALANLAEKLGFMEKGGLDGEEIRLLRGCYLEICEMIGLELFSDHFDKRRRPRLVEASGSGEMTLIESIRQWYKTWITDPDLFKEDIVMLPRYWEQKLGLLKSKANKVFRVVNNPTGQETRVDNLIEELRSWMKESFKSSRNEWQDPKVLINEVKGEFVRDTTVKFYIDDIKLEHCERGNRIKSEVRQELIWHLRQEYLM</sequence>
<reference evidence="9" key="1">
    <citation type="submission" date="2015-10" db="EMBL/GenBank/DDBJ databases">
        <authorList>
            <person name="Regsiter A."/>
            <person name="william w."/>
        </authorList>
    </citation>
    <scope>NUCLEOTIDE SEQUENCE [LARGE SCALE GENOMIC DNA]</scope>
</reference>
<dbReference type="RefSeq" id="WP_245824333.1">
    <property type="nucleotide sequence ID" value="NZ_LN889812.1"/>
</dbReference>
<evidence type="ECO:0000313" key="8">
    <source>
        <dbReference type="EMBL" id="CUR34475.1"/>
    </source>
</evidence>
<dbReference type="InterPro" id="IPR023408">
    <property type="entry name" value="MscS_beta-dom_sf"/>
</dbReference>
<evidence type="ECO:0000256" key="1">
    <source>
        <dbReference type="ARBA" id="ARBA00004141"/>
    </source>
</evidence>
<comment type="subcellular location">
    <subcellularLocation>
        <location evidence="1">Membrane</location>
        <topology evidence="1">Multi-pass membrane protein</topology>
    </subcellularLocation>
</comment>
<evidence type="ECO:0000256" key="4">
    <source>
        <dbReference type="ARBA" id="ARBA00022989"/>
    </source>
</evidence>
<dbReference type="InterPro" id="IPR006685">
    <property type="entry name" value="MscS_channel_2nd"/>
</dbReference>
<feature type="transmembrane region" description="Helical" evidence="6">
    <location>
        <begin position="165"/>
        <end position="183"/>
    </location>
</feature>
<dbReference type="PANTHER" id="PTHR30221">
    <property type="entry name" value="SMALL-CONDUCTANCE MECHANOSENSITIVE CHANNEL"/>
    <property type="match status" value="1"/>
</dbReference>
<name>A0A1J1LPN0_9CYAN</name>
<dbReference type="EMBL" id="CZDF01000171">
    <property type="protein sequence ID" value="CUR34475.1"/>
    <property type="molecule type" value="Genomic_DNA"/>
</dbReference>
<dbReference type="SUPFAM" id="SSF82861">
    <property type="entry name" value="Mechanosensitive channel protein MscS (YggB), transmembrane region"/>
    <property type="match status" value="1"/>
</dbReference>
<evidence type="ECO:0000256" key="6">
    <source>
        <dbReference type="SAM" id="Phobius"/>
    </source>
</evidence>
<dbReference type="InterPro" id="IPR010920">
    <property type="entry name" value="LSM_dom_sf"/>
</dbReference>